<evidence type="ECO:0000313" key="2">
    <source>
        <dbReference type="Proteomes" id="UP001056120"/>
    </source>
</evidence>
<organism evidence="1 2">
    <name type="scientific">Smallanthus sonchifolius</name>
    <dbReference type="NCBI Taxonomy" id="185202"/>
    <lineage>
        <taxon>Eukaryota</taxon>
        <taxon>Viridiplantae</taxon>
        <taxon>Streptophyta</taxon>
        <taxon>Embryophyta</taxon>
        <taxon>Tracheophyta</taxon>
        <taxon>Spermatophyta</taxon>
        <taxon>Magnoliopsida</taxon>
        <taxon>eudicotyledons</taxon>
        <taxon>Gunneridae</taxon>
        <taxon>Pentapetalae</taxon>
        <taxon>asterids</taxon>
        <taxon>campanulids</taxon>
        <taxon>Asterales</taxon>
        <taxon>Asteraceae</taxon>
        <taxon>Asteroideae</taxon>
        <taxon>Heliantheae alliance</taxon>
        <taxon>Millerieae</taxon>
        <taxon>Smallanthus</taxon>
    </lineage>
</organism>
<proteinExistence type="predicted"/>
<sequence length="88" mass="9315">MATTPRTEESGSGYRCVSGNGGVAVAAATEERQSYGIRWQVGISGQHATKWNNGSKQWSTTDGGDCTATDEVDLVVVWCDDGNSNEAE</sequence>
<dbReference type="Proteomes" id="UP001056120">
    <property type="component" value="Linkage Group LG04"/>
</dbReference>
<protein>
    <submittedName>
        <fullName evidence="1">Uncharacterized protein</fullName>
    </submittedName>
</protein>
<reference evidence="2" key="1">
    <citation type="journal article" date="2022" name="Mol. Ecol. Resour.">
        <title>The genomes of chicory, endive, great burdock and yacon provide insights into Asteraceae palaeo-polyploidization history and plant inulin production.</title>
        <authorList>
            <person name="Fan W."/>
            <person name="Wang S."/>
            <person name="Wang H."/>
            <person name="Wang A."/>
            <person name="Jiang F."/>
            <person name="Liu H."/>
            <person name="Zhao H."/>
            <person name="Xu D."/>
            <person name="Zhang Y."/>
        </authorList>
    </citation>
    <scope>NUCLEOTIDE SEQUENCE [LARGE SCALE GENOMIC DNA]</scope>
    <source>
        <strain evidence="2">cv. Yunnan</strain>
    </source>
</reference>
<accession>A0ACB9JGV0</accession>
<dbReference type="EMBL" id="CM042021">
    <property type="protein sequence ID" value="KAI3819163.1"/>
    <property type="molecule type" value="Genomic_DNA"/>
</dbReference>
<name>A0ACB9JGV0_9ASTR</name>
<gene>
    <name evidence="1" type="ORF">L1987_12988</name>
</gene>
<evidence type="ECO:0000313" key="1">
    <source>
        <dbReference type="EMBL" id="KAI3819163.1"/>
    </source>
</evidence>
<reference evidence="1 2" key="2">
    <citation type="journal article" date="2022" name="Mol. Ecol. Resour.">
        <title>The genomes of chicory, endive, great burdock and yacon provide insights into Asteraceae paleo-polyploidization history and plant inulin production.</title>
        <authorList>
            <person name="Fan W."/>
            <person name="Wang S."/>
            <person name="Wang H."/>
            <person name="Wang A."/>
            <person name="Jiang F."/>
            <person name="Liu H."/>
            <person name="Zhao H."/>
            <person name="Xu D."/>
            <person name="Zhang Y."/>
        </authorList>
    </citation>
    <scope>NUCLEOTIDE SEQUENCE [LARGE SCALE GENOMIC DNA]</scope>
    <source>
        <strain evidence="2">cv. Yunnan</strain>
        <tissue evidence="1">Leaves</tissue>
    </source>
</reference>
<comment type="caution">
    <text evidence="1">The sequence shown here is derived from an EMBL/GenBank/DDBJ whole genome shotgun (WGS) entry which is preliminary data.</text>
</comment>
<keyword evidence="2" id="KW-1185">Reference proteome</keyword>